<keyword evidence="2" id="KW-0378">Hydrolase</keyword>
<dbReference type="GO" id="GO:0005524">
    <property type="term" value="F:ATP binding"/>
    <property type="evidence" value="ECO:0007669"/>
    <property type="project" value="UniProtKB-KW"/>
</dbReference>
<organism evidence="5 6">
    <name type="scientific">Herbihabitans rhizosphaerae</name>
    <dbReference type="NCBI Taxonomy" id="1872711"/>
    <lineage>
        <taxon>Bacteria</taxon>
        <taxon>Bacillati</taxon>
        <taxon>Actinomycetota</taxon>
        <taxon>Actinomycetes</taxon>
        <taxon>Pseudonocardiales</taxon>
        <taxon>Pseudonocardiaceae</taxon>
        <taxon>Herbihabitans</taxon>
    </lineage>
</organism>
<dbReference type="InterPro" id="IPR003833">
    <property type="entry name" value="CT_C_D"/>
</dbReference>
<keyword evidence="6" id="KW-1185">Reference proteome</keyword>
<dbReference type="GO" id="GO:0016787">
    <property type="term" value="F:hydrolase activity"/>
    <property type="evidence" value="ECO:0007669"/>
    <property type="project" value="UniProtKB-KW"/>
</dbReference>
<evidence type="ECO:0000313" key="6">
    <source>
        <dbReference type="Proteomes" id="UP000294257"/>
    </source>
</evidence>
<comment type="caution">
    <text evidence="5">The sequence shown here is derived from an EMBL/GenBank/DDBJ whole genome shotgun (WGS) entry which is preliminary data.</text>
</comment>
<dbReference type="OrthoDB" id="9778567at2"/>
<evidence type="ECO:0000313" key="5">
    <source>
        <dbReference type="EMBL" id="RZS44935.1"/>
    </source>
</evidence>
<dbReference type="PANTHER" id="PTHR34698:SF2">
    <property type="entry name" value="5-OXOPROLINASE SUBUNIT B"/>
    <property type="match status" value="1"/>
</dbReference>
<dbReference type="Pfam" id="PF02682">
    <property type="entry name" value="CT_C_D"/>
    <property type="match status" value="1"/>
</dbReference>
<dbReference type="AlphaFoldDB" id="A0A4Q7L6G1"/>
<reference evidence="5 6" key="1">
    <citation type="submission" date="2019-02" db="EMBL/GenBank/DDBJ databases">
        <title>Genomic Encyclopedia of Type Strains, Phase IV (KMG-IV): sequencing the most valuable type-strain genomes for metagenomic binning, comparative biology and taxonomic classification.</title>
        <authorList>
            <person name="Goeker M."/>
        </authorList>
    </citation>
    <scope>NUCLEOTIDE SEQUENCE [LARGE SCALE GENOMIC DNA]</scope>
    <source>
        <strain evidence="5 6">DSM 101727</strain>
    </source>
</reference>
<feature type="domain" description="Carboxyltransferase" evidence="4">
    <location>
        <begin position="1"/>
        <end position="200"/>
    </location>
</feature>
<name>A0A4Q7L6G1_9PSEU</name>
<evidence type="ECO:0000256" key="3">
    <source>
        <dbReference type="ARBA" id="ARBA00022840"/>
    </source>
</evidence>
<dbReference type="SUPFAM" id="SSF160467">
    <property type="entry name" value="PH0987 N-terminal domain-like"/>
    <property type="match status" value="1"/>
</dbReference>
<proteinExistence type="predicted"/>
<dbReference type="PANTHER" id="PTHR34698">
    <property type="entry name" value="5-OXOPROLINASE SUBUNIT B"/>
    <property type="match status" value="1"/>
</dbReference>
<dbReference type="InterPro" id="IPR010016">
    <property type="entry name" value="PxpB"/>
</dbReference>
<accession>A0A4Q7L6G1</accession>
<dbReference type="SUPFAM" id="SSF50891">
    <property type="entry name" value="Cyclophilin-like"/>
    <property type="match status" value="1"/>
</dbReference>
<dbReference type="SMART" id="SM00796">
    <property type="entry name" value="AHS1"/>
    <property type="match status" value="1"/>
</dbReference>
<evidence type="ECO:0000259" key="4">
    <source>
        <dbReference type="SMART" id="SM00796"/>
    </source>
</evidence>
<evidence type="ECO:0000256" key="1">
    <source>
        <dbReference type="ARBA" id="ARBA00022741"/>
    </source>
</evidence>
<dbReference type="Proteomes" id="UP000294257">
    <property type="component" value="Unassembled WGS sequence"/>
</dbReference>
<keyword evidence="3" id="KW-0067">ATP-binding</keyword>
<dbReference type="Gene3D" id="3.30.1360.40">
    <property type="match status" value="1"/>
</dbReference>
<gene>
    <name evidence="5" type="ORF">EV193_101816</name>
</gene>
<sequence>MRLLRCGHDAVLVEVDSLVEVDAVRASLLAASGRDELGDLVELVPAARTVLAAFRPGTGEHGRQAVREILDAADLAHPVRTSPREITLPVVYDGPDLALVADTAGLSTKDTVAAHTGAVYTVAFSGFAPGFGYLTGLPEPLRQPRLDSPRTSVPAGAVGVAGEFTGVYPRPSPGGWRLIGRLADDAEPLFDPSREPAALLAPGDAVRFEAAG</sequence>
<dbReference type="Gene3D" id="2.40.100.10">
    <property type="entry name" value="Cyclophilin-like"/>
    <property type="match status" value="1"/>
</dbReference>
<dbReference type="EMBL" id="SGWQ01000001">
    <property type="protein sequence ID" value="RZS44935.1"/>
    <property type="molecule type" value="Genomic_DNA"/>
</dbReference>
<keyword evidence="1" id="KW-0547">Nucleotide-binding</keyword>
<evidence type="ECO:0000256" key="2">
    <source>
        <dbReference type="ARBA" id="ARBA00022801"/>
    </source>
</evidence>
<protein>
    <submittedName>
        <fullName evidence="5">KipI family sensor histidine kinase inhibitor</fullName>
    </submittedName>
</protein>
<dbReference type="RefSeq" id="WP_130342548.1">
    <property type="nucleotide sequence ID" value="NZ_SGWQ01000001.1"/>
</dbReference>
<dbReference type="InterPro" id="IPR029000">
    <property type="entry name" value="Cyclophilin-like_dom_sf"/>
</dbReference>